<dbReference type="PANTHER" id="PTHR11142:SF0">
    <property type="entry name" value="TRNA PSEUDOURIDINE SYNTHASE-LIKE 1"/>
    <property type="match status" value="1"/>
</dbReference>
<dbReference type="InterPro" id="IPR020097">
    <property type="entry name" value="PsdUridine_synth_TruA_a/b_dom"/>
</dbReference>
<proteinExistence type="inferred from homology"/>
<dbReference type="SUPFAM" id="SSF55120">
    <property type="entry name" value="Pseudouridine synthase"/>
    <property type="match status" value="1"/>
</dbReference>
<reference evidence="10" key="1">
    <citation type="submission" date="2015-01" db="EMBL/GenBank/DDBJ databases">
        <authorList>
            <person name="Manzoor Shahid"/>
            <person name="Zubair Saima"/>
        </authorList>
    </citation>
    <scope>NUCLEOTIDE SEQUENCE [LARGE SCALE GENOMIC DNA]</scope>
    <source>
        <strain evidence="10">Sp3</strain>
    </source>
</reference>
<dbReference type="HAMAP" id="MF_00171">
    <property type="entry name" value="TruA"/>
    <property type="match status" value="1"/>
</dbReference>
<sequence>MRRLKVTLEYDGTHFAGFQKQSGTDLRTVQGVLEESLVRLTGKETPITGAGRTDSGVHALGQVVHFETGSSIPVERFCRALNGKLPPDIKALDAVEVDASFHARRSASGKKYRYLVFNSRKPLALWRNYCYRFPFPLEMARVKECAAVLTGEHDFRAFSVAGSSVKSTVRHLYSVDAEQQGDWVRFSVIGNGFLYKMMRLIVGTLLETGCGKLSPGQVKQILEKGERGRGGFTAPPQGLYLVQVYYQDGFILDRDISIP</sequence>
<comment type="caution">
    <text evidence="4">Lacks conserved residue(s) required for the propagation of feature annotation.</text>
</comment>
<dbReference type="PIRSF" id="PIRSF001430">
    <property type="entry name" value="tRNA_psdUrid_synth"/>
    <property type="match status" value="1"/>
</dbReference>
<evidence type="ECO:0000256" key="2">
    <source>
        <dbReference type="ARBA" id="ARBA00022694"/>
    </source>
</evidence>
<dbReference type="Gene3D" id="3.30.70.580">
    <property type="entry name" value="Pseudouridine synthase I, catalytic domain, N-terminal subdomain"/>
    <property type="match status" value="1"/>
</dbReference>
<protein>
    <recommendedName>
        <fullName evidence="4">tRNA pseudouridine synthase A</fullName>
        <ecNumber evidence="4">5.4.99.12</ecNumber>
    </recommendedName>
    <alternativeName>
        <fullName evidence="4">tRNA pseudouridine(38-40) synthase</fullName>
    </alternativeName>
    <alternativeName>
        <fullName evidence="4">tRNA pseudouridylate synthase I</fullName>
    </alternativeName>
    <alternativeName>
        <fullName evidence="4">tRNA-uridine isomerase I</fullName>
    </alternativeName>
</protein>
<dbReference type="Proteomes" id="UP000046155">
    <property type="component" value="Unassembled WGS sequence"/>
</dbReference>
<dbReference type="GO" id="GO:0160147">
    <property type="term" value="F:tRNA pseudouridine(38-40) synthase activity"/>
    <property type="evidence" value="ECO:0007669"/>
    <property type="project" value="UniProtKB-EC"/>
</dbReference>
<dbReference type="RefSeq" id="WP_044665972.1">
    <property type="nucleotide sequence ID" value="NZ_CDRZ01000274.1"/>
</dbReference>
<dbReference type="EC" id="5.4.99.12" evidence="4"/>
<keyword evidence="2 4" id="KW-0819">tRNA processing</keyword>
<dbReference type="CDD" id="cd02570">
    <property type="entry name" value="PseudoU_synth_EcTruA"/>
    <property type="match status" value="1"/>
</dbReference>
<organism evidence="9 10">
    <name type="scientific">Syntrophaceticus schinkii</name>
    <dbReference type="NCBI Taxonomy" id="499207"/>
    <lineage>
        <taxon>Bacteria</taxon>
        <taxon>Bacillati</taxon>
        <taxon>Bacillota</taxon>
        <taxon>Clostridia</taxon>
        <taxon>Thermoanaerobacterales</taxon>
        <taxon>Thermoanaerobacterales Family III. Incertae Sedis</taxon>
        <taxon>Syntrophaceticus</taxon>
    </lineage>
</organism>
<dbReference type="GO" id="GO:0031119">
    <property type="term" value="P:tRNA pseudouridine synthesis"/>
    <property type="evidence" value="ECO:0007669"/>
    <property type="project" value="UniProtKB-UniRule"/>
</dbReference>
<dbReference type="InterPro" id="IPR020103">
    <property type="entry name" value="PsdUridine_synth_cat_dom_sf"/>
</dbReference>
<comment type="subunit">
    <text evidence="4">Homodimer.</text>
</comment>
<dbReference type="Gene3D" id="3.30.70.660">
    <property type="entry name" value="Pseudouridine synthase I, catalytic domain, C-terminal subdomain"/>
    <property type="match status" value="1"/>
</dbReference>
<comment type="similarity">
    <text evidence="1 4 7">Belongs to the tRNA pseudouridine synthase TruA family.</text>
</comment>
<dbReference type="FunFam" id="3.30.70.580:FF:000001">
    <property type="entry name" value="tRNA pseudouridine synthase A"/>
    <property type="match status" value="1"/>
</dbReference>
<evidence type="ECO:0000313" key="9">
    <source>
        <dbReference type="EMBL" id="CEO90176.1"/>
    </source>
</evidence>
<evidence type="ECO:0000256" key="1">
    <source>
        <dbReference type="ARBA" id="ARBA00009375"/>
    </source>
</evidence>
<evidence type="ECO:0000256" key="5">
    <source>
        <dbReference type="PIRSR" id="PIRSR001430-1"/>
    </source>
</evidence>
<dbReference type="PANTHER" id="PTHR11142">
    <property type="entry name" value="PSEUDOURIDYLATE SYNTHASE"/>
    <property type="match status" value="1"/>
</dbReference>
<keyword evidence="10" id="KW-1185">Reference proteome</keyword>
<evidence type="ECO:0000256" key="6">
    <source>
        <dbReference type="PIRSR" id="PIRSR001430-2"/>
    </source>
</evidence>
<dbReference type="GO" id="GO:0003723">
    <property type="term" value="F:RNA binding"/>
    <property type="evidence" value="ECO:0007669"/>
    <property type="project" value="InterPro"/>
</dbReference>
<name>A0A0B7MQ72_9FIRM</name>
<dbReference type="EMBL" id="CDRZ01000274">
    <property type="protein sequence ID" value="CEO90176.1"/>
    <property type="molecule type" value="Genomic_DNA"/>
</dbReference>
<comment type="function">
    <text evidence="4">Formation of pseudouridine at positions 38, 39 and 40 in the anticodon stem and loop of transfer RNAs.</text>
</comment>
<comment type="catalytic activity">
    <reaction evidence="4 7">
        <text>uridine(38/39/40) in tRNA = pseudouridine(38/39/40) in tRNA</text>
        <dbReference type="Rhea" id="RHEA:22376"/>
        <dbReference type="Rhea" id="RHEA-COMP:10085"/>
        <dbReference type="Rhea" id="RHEA-COMP:10087"/>
        <dbReference type="ChEBI" id="CHEBI:65314"/>
        <dbReference type="ChEBI" id="CHEBI:65315"/>
        <dbReference type="EC" id="5.4.99.12"/>
    </reaction>
</comment>
<dbReference type="AlphaFoldDB" id="A0A0B7MQ72"/>
<accession>A0A0B7MQ72</accession>
<evidence type="ECO:0000256" key="4">
    <source>
        <dbReference type="HAMAP-Rule" id="MF_00171"/>
    </source>
</evidence>
<feature type="domain" description="Pseudouridine synthase I TruA alpha/beta" evidence="8">
    <location>
        <begin position="146"/>
        <end position="246"/>
    </location>
</feature>
<feature type="active site" description="Nucleophile" evidence="4 5">
    <location>
        <position position="54"/>
    </location>
</feature>
<keyword evidence="3 4" id="KW-0413">Isomerase</keyword>
<dbReference type="Pfam" id="PF01416">
    <property type="entry name" value="PseudoU_synth_1"/>
    <property type="match status" value="2"/>
</dbReference>
<dbReference type="NCBIfam" id="TIGR00071">
    <property type="entry name" value="hisT_truA"/>
    <property type="match status" value="1"/>
</dbReference>
<evidence type="ECO:0000313" key="10">
    <source>
        <dbReference type="Proteomes" id="UP000046155"/>
    </source>
</evidence>
<dbReference type="InterPro" id="IPR020094">
    <property type="entry name" value="TruA/RsuA/RluB/E/F_N"/>
</dbReference>
<evidence type="ECO:0000256" key="7">
    <source>
        <dbReference type="RuleBase" id="RU003792"/>
    </source>
</evidence>
<dbReference type="InterPro" id="IPR020095">
    <property type="entry name" value="PsdUridine_synth_TruA_C"/>
</dbReference>
<dbReference type="InterPro" id="IPR001406">
    <property type="entry name" value="PsdUridine_synth_TruA"/>
</dbReference>
<evidence type="ECO:0000259" key="8">
    <source>
        <dbReference type="Pfam" id="PF01416"/>
    </source>
</evidence>
<dbReference type="OrthoDB" id="9811823at2"/>
<feature type="domain" description="Pseudouridine synthase I TruA alpha/beta" evidence="8">
    <location>
        <begin position="9"/>
        <end position="103"/>
    </location>
</feature>
<gene>
    <name evidence="4 9" type="primary">truA</name>
    <name evidence="9" type="ORF">SSCH_740046</name>
</gene>
<evidence type="ECO:0000256" key="3">
    <source>
        <dbReference type="ARBA" id="ARBA00023235"/>
    </source>
</evidence>
<feature type="binding site" evidence="4 6">
    <location>
        <position position="112"/>
    </location>
    <ligand>
        <name>substrate</name>
    </ligand>
</feature>